<comment type="caution">
    <text evidence="1">The sequence shown here is derived from an EMBL/GenBank/DDBJ whole genome shotgun (WGS) entry which is preliminary data.</text>
</comment>
<accession>A0A7J7N903</accession>
<protein>
    <submittedName>
        <fullName evidence="1">Uncharacterized protein</fullName>
    </submittedName>
</protein>
<dbReference type="AlphaFoldDB" id="A0A7J7N903"/>
<dbReference type="Proteomes" id="UP000541444">
    <property type="component" value="Unassembled WGS sequence"/>
</dbReference>
<gene>
    <name evidence="1" type="ORF">GIB67_036077</name>
</gene>
<evidence type="ECO:0000313" key="2">
    <source>
        <dbReference type="Proteomes" id="UP000541444"/>
    </source>
</evidence>
<organism evidence="1 2">
    <name type="scientific">Kingdonia uniflora</name>
    <dbReference type="NCBI Taxonomy" id="39325"/>
    <lineage>
        <taxon>Eukaryota</taxon>
        <taxon>Viridiplantae</taxon>
        <taxon>Streptophyta</taxon>
        <taxon>Embryophyta</taxon>
        <taxon>Tracheophyta</taxon>
        <taxon>Spermatophyta</taxon>
        <taxon>Magnoliopsida</taxon>
        <taxon>Ranunculales</taxon>
        <taxon>Circaeasteraceae</taxon>
        <taxon>Kingdonia</taxon>
    </lineage>
</organism>
<proteinExistence type="predicted"/>
<dbReference type="OrthoDB" id="1931967at2759"/>
<name>A0A7J7N903_9MAGN</name>
<evidence type="ECO:0000313" key="1">
    <source>
        <dbReference type="EMBL" id="KAF6163617.1"/>
    </source>
</evidence>
<sequence>MGKALQGKILSILVSGGLLKDAYVVVKVHLSFSQDSGGQISRASVKKFAISFMKSGNINLINDVVKAVHSSGHKIDQV</sequence>
<reference evidence="1 2" key="1">
    <citation type="journal article" date="2020" name="IScience">
        <title>Genome Sequencing of the Endangered Kingdonia uniflora (Circaeasteraceae, Ranunculales) Reveals Potential Mechanisms of Evolutionary Specialization.</title>
        <authorList>
            <person name="Sun Y."/>
            <person name="Deng T."/>
            <person name="Zhang A."/>
            <person name="Moore M.J."/>
            <person name="Landis J.B."/>
            <person name="Lin N."/>
            <person name="Zhang H."/>
            <person name="Zhang X."/>
            <person name="Huang J."/>
            <person name="Zhang X."/>
            <person name="Sun H."/>
            <person name="Wang H."/>
        </authorList>
    </citation>
    <scope>NUCLEOTIDE SEQUENCE [LARGE SCALE GENOMIC DNA]</scope>
    <source>
        <strain evidence="1">TB1705</strain>
        <tissue evidence="1">Leaf</tissue>
    </source>
</reference>
<dbReference type="EMBL" id="JACGCM010000971">
    <property type="protein sequence ID" value="KAF6163617.1"/>
    <property type="molecule type" value="Genomic_DNA"/>
</dbReference>
<keyword evidence="2" id="KW-1185">Reference proteome</keyword>